<proteinExistence type="predicted"/>
<feature type="non-terminal residue" evidence="2">
    <location>
        <position position="1"/>
    </location>
</feature>
<name>A0A0F8X1B9_9ZZZZ</name>
<dbReference type="AlphaFoldDB" id="A0A0F8X1B9"/>
<evidence type="ECO:0000256" key="1">
    <source>
        <dbReference type="SAM" id="MobiDB-lite"/>
    </source>
</evidence>
<sequence length="147" mass="15628">DLDRIARALREAIDSGRVDPATRRRLGRLLRAIEQVTADIAEGMGGQGAIHIARPSPAEDPTATAPATAAGDRPAGYVSVYNPRYADLVAPTATTTTGSAVAQAEPPQLPYDRQWAEARARAAKSTGTADLPEEYRQLIRSFFAAAD</sequence>
<dbReference type="EMBL" id="LAZR01061795">
    <property type="protein sequence ID" value="KKK62857.1"/>
    <property type="molecule type" value="Genomic_DNA"/>
</dbReference>
<evidence type="ECO:0000313" key="2">
    <source>
        <dbReference type="EMBL" id="KKK62857.1"/>
    </source>
</evidence>
<protein>
    <submittedName>
        <fullName evidence="2">Uncharacterized protein</fullName>
    </submittedName>
</protein>
<feature type="compositionally biased region" description="Low complexity" evidence="1">
    <location>
        <begin position="55"/>
        <end position="73"/>
    </location>
</feature>
<feature type="region of interest" description="Disordered" evidence="1">
    <location>
        <begin position="50"/>
        <end position="73"/>
    </location>
</feature>
<reference evidence="2" key="1">
    <citation type="journal article" date="2015" name="Nature">
        <title>Complex archaea that bridge the gap between prokaryotes and eukaryotes.</title>
        <authorList>
            <person name="Spang A."/>
            <person name="Saw J.H."/>
            <person name="Jorgensen S.L."/>
            <person name="Zaremba-Niedzwiedzka K."/>
            <person name="Martijn J."/>
            <person name="Lind A.E."/>
            <person name="van Eijk R."/>
            <person name="Schleper C."/>
            <person name="Guy L."/>
            <person name="Ettema T.J."/>
        </authorList>
    </citation>
    <scope>NUCLEOTIDE SEQUENCE</scope>
</reference>
<accession>A0A0F8X1B9</accession>
<gene>
    <name evidence="2" type="ORF">LCGC14_3000130</name>
</gene>
<comment type="caution">
    <text evidence="2">The sequence shown here is derived from an EMBL/GenBank/DDBJ whole genome shotgun (WGS) entry which is preliminary data.</text>
</comment>
<organism evidence="2">
    <name type="scientific">marine sediment metagenome</name>
    <dbReference type="NCBI Taxonomy" id="412755"/>
    <lineage>
        <taxon>unclassified sequences</taxon>
        <taxon>metagenomes</taxon>
        <taxon>ecological metagenomes</taxon>
    </lineage>
</organism>